<dbReference type="EMBL" id="CAJVPP010000229">
    <property type="protein sequence ID" value="CAG8458589.1"/>
    <property type="molecule type" value="Genomic_DNA"/>
</dbReference>
<evidence type="ECO:0000313" key="3">
    <source>
        <dbReference type="Proteomes" id="UP000789375"/>
    </source>
</evidence>
<proteinExistence type="predicted"/>
<evidence type="ECO:0000256" key="1">
    <source>
        <dbReference type="SAM" id="MobiDB-lite"/>
    </source>
</evidence>
<gene>
    <name evidence="2" type="ORF">FMOSSE_LOCUS1920</name>
</gene>
<feature type="compositionally biased region" description="Basic and acidic residues" evidence="1">
    <location>
        <begin position="138"/>
        <end position="147"/>
    </location>
</feature>
<name>A0A9N8VRY6_FUNMO</name>
<sequence length="164" mass="19746">MNKKLRNVLKSEILGIIDRIPESQKLDVNKTFENDQLLGKFYNDEIQSVFTDNRYHSSEISETDNESLKQKILRTFLRDYIDTEFSQASKIRTWYNRSLKSYIRRYSNVNYSSVCEDTNNVEEKDYSHNRNYVDSFEKNNRNSERRNRSLVSMEYNSNYEKDDN</sequence>
<organism evidence="2 3">
    <name type="scientific">Funneliformis mosseae</name>
    <name type="common">Endomycorrhizal fungus</name>
    <name type="synonym">Glomus mosseae</name>
    <dbReference type="NCBI Taxonomy" id="27381"/>
    <lineage>
        <taxon>Eukaryota</taxon>
        <taxon>Fungi</taxon>
        <taxon>Fungi incertae sedis</taxon>
        <taxon>Mucoromycota</taxon>
        <taxon>Glomeromycotina</taxon>
        <taxon>Glomeromycetes</taxon>
        <taxon>Glomerales</taxon>
        <taxon>Glomeraceae</taxon>
        <taxon>Funneliformis</taxon>
    </lineage>
</organism>
<keyword evidence="3" id="KW-1185">Reference proteome</keyword>
<dbReference type="Proteomes" id="UP000789375">
    <property type="component" value="Unassembled WGS sequence"/>
</dbReference>
<protein>
    <submittedName>
        <fullName evidence="2">14261_t:CDS:1</fullName>
    </submittedName>
</protein>
<comment type="caution">
    <text evidence="2">The sequence shown here is derived from an EMBL/GenBank/DDBJ whole genome shotgun (WGS) entry which is preliminary data.</text>
</comment>
<feature type="region of interest" description="Disordered" evidence="1">
    <location>
        <begin position="138"/>
        <end position="164"/>
    </location>
</feature>
<accession>A0A9N8VRY6</accession>
<evidence type="ECO:0000313" key="2">
    <source>
        <dbReference type="EMBL" id="CAG8458589.1"/>
    </source>
</evidence>
<reference evidence="2" key="1">
    <citation type="submission" date="2021-06" db="EMBL/GenBank/DDBJ databases">
        <authorList>
            <person name="Kallberg Y."/>
            <person name="Tangrot J."/>
            <person name="Rosling A."/>
        </authorList>
    </citation>
    <scope>NUCLEOTIDE SEQUENCE</scope>
    <source>
        <strain evidence="2">87-6 pot B 2015</strain>
    </source>
</reference>
<dbReference type="AlphaFoldDB" id="A0A9N8VRY6"/>